<name>A0A0M6XMT4_9RHOB</name>
<dbReference type="PANTHER" id="PTHR36302">
    <property type="entry name" value="BLR7088 PROTEIN"/>
    <property type="match status" value="1"/>
</dbReference>
<dbReference type="InterPro" id="IPR007410">
    <property type="entry name" value="LpqE-like"/>
</dbReference>
<proteinExistence type="predicted"/>
<evidence type="ECO:0000256" key="1">
    <source>
        <dbReference type="SAM" id="SignalP"/>
    </source>
</evidence>
<feature type="signal peptide" evidence="1">
    <location>
        <begin position="1"/>
        <end position="20"/>
    </location>
</feature>
<feature type="chain" id="PRO_5005807277" description="Copper chaperone PCu(A)C" evidence="1">
    <location>
        <begin position="21"/>
        <end position="167"/>
    </location>
</feature>
<dbReference type="Proteomes" id="UP000048908">
    <property type="component" value="Unassembled WGS sequence"/>
</dbReference>
<reference evidence="2 3" key="1">
    <citation type="submission" date="2015-07" db="EMBL/GenBank/DDBJ databases">
        <authorList>
            <person name="Noorani M."/>
        </authorList>
    </citation>
    <scope>NUCLEOTIDE SEQUENCE [LARGE SCALE GENOMIC DNA]</scope>
    <source>
        <strain evidence="2 3">CECT 5088</strain>
    </source>
</reference>
<dbReference type="RefSeq" id="WP_055681837.1">
    <property type="nucleotide sequence ID" value="NZ_CXPG01000013.1"/>
</dbReference>
<dbReference type="OrthoDB" id="9796962at2"/>
<accession>A0A0M6XMT4</accession>
<protein>
    <recommendedName>
        <fullName evidence="4">Copper chaperone PCu(A)C</fullName>
    </recommendedName>
</protein>
<evidence type="ECO:0008006" key="4">
    <source>
        <dbReference type="Google" id="ProtNLM"/>
    </source>
</evidence>
<dbReference type="EMBL" id="CXPG01000013">
    <property type="protein sequence ID" value="CTQ32389.1"/>
    <property type="molecule type" value="Genomic_DNA"/>
</dbReference>
<dbReference type="InterPro" id="IPR036182">
    <property type="entry name" value="PCuAC_sf"/>
</dbReference>
<dbReference type="STRING" id="282197.SAMN04488517_10550"/>
<dbReference type="Pfam" id="PF04314">
    <property type="entry name" value="PCuAC"/>
    <property type="match status" value="1"/>
</dbReference>
<keyword evidence="1" id="KW-0732">Signal</keyword>
<organism evidence="2 3">
    <name type="scientific">Jannaschia rubra</name>
    <dbReference type="NCBI Taxonomy" id="282197"/>
    <lineage>
        <taxon>Bacteria</taxon>
        <taxon>Pseudomonadati</taxon>
        <taxon>Pseudomonadota</taxon>
        <taxon>Alphaproteobacteria</taxon>
        <taxon>Rhodobacterales</taxon>
        <taxon>Roseobacteraceae</taxon>
        <taxon>Jannaschia</taxon>
    </lineage>
</organism>
<gene>
    <name evidence="2" type="ORF">JAN5088_01154</name>
</gene>
<dbReference type="InterPro" id="IPR058248">
    <property type="entry name" value="Lxx211020-like"/>
</dbReference>
<dbReference type="Gene3D" id="2.60.40.1890">
    <property type="entry name" value="PCu(A)C copper chaperone"/>
    <property type="match status" value="1"/>
</dbReference>
<dbReference type="PANTHER" id="PTHR36302:SF1">
    <property type="entry name" value="COPPER CHAPERONE PCU(A)C"/>
    <property type="match status" value="1"/>
</dbReference>
<evidence type="ECO:0000313" key="2">
    <source>
        <dbReference type="EMBL" id="CTQ32389.1"/>
    </source>
</evidence>
<keyword evidence="3" id="KW-1185">Reference proteome</keyword>
<sequence>MRIFPILAALTLAVALPAGAQTTTLGDLTLDAPMLRDTPPNAPVAGGFLTVTNNGEADDTLISAATIDGIAGEVQLHRMEMDGDVMKMAQVDGGIEIPAGATVTLMPGGLHLMLMGLTGPLEAGTSHPVTLIFENAGEVTMDFPVMTLAEIRAATGEAGMDAGKMGN</sequence>
<dbReference type="SUPFAM" id="SSF110087">
    <property type="entry name" value="DR1885-like metal-binding protein"/>
    <property type="match status" value="1"/>
</dbReference>
<dbReference type="AlphaFoldDB" id="A0A0M6XMT4"/>
<evidence type="ECO:0000313" key="3">
    <source>
        <dbReference type="Proteomes" id="UP000048908"/>
    </source>
</evidence>